<dbReference type="STRING" id="938405.SAMN02927895_01083"/>
<dbReference type="Pfam" id="PF12973">
    <property type="entry name" value="Cupin_7"/>
    <property type="match status" value="1"/>
</dbReference>
<evidence type="ECO:0000259" key="1">
    <source>
        <dbReference type="Pfam" id="PF12973"/>
    </source>
</evidence>
<accession>A0A1G6W671</accession>
<dbReference type="InterPro" id="IPR025979">
    <property type="entry name" value="ChrR-like_cupin_dom"/>
</dbReference>
<dbReference type="EMBL" id="FMZX01000010">
    <property type="protein sequence ID" value="SDD60535.1"/>
    <property type="molecule type" value="Genomic_DNA"/>
</dbReference>
<evidence type="ECO:0000313" key="2">
    <source>
        <dbReference type="EMBL" id="SDD60535.1"/>
    </source>
</evidence>
<keyword evidence="3" id="KW-1185">Reference proteome</keyword>
<dbReference type="SUPFAM" id="SSF51182">
    <property type="entry name" value="RmlC-like cupins"/>
    <property type="match status" value="1"/>
</dbReference>
<protein>
    <submittedName>
        <fullName evidence="2">Cupin domain protein</fullName>
    </submittedName>
</protein>
<name>A0A1G6W671_9PROT</name>
<dbReference type="Gene3D" id="2.60.120.10">
    <property type="entry name" value="Jelly Rolls"/>
    <property type="match status" value="1"/>
</dbReference>
<reference evidence="2 3" key="1">
    <citation type="submission" date="2016-10" db="EMBL/GenBank/DDBJ databases">
        <authorList>
            <person name="de Groot N.N."/>
        </authorList>
    </citation>
    <scope>NUCLEOTIDE SEQUENCE [LARGE SCALE GENOMIC DNA]</scope>
    <source>
        <strain evidence="2 3">CPCC 100156</strain>
    </source>
</reference>
<proteinExistence type="predicted"/>
<dbReference type="AlphaFoldDB" id="A0A1G6W671"/>
<gene>
    <name evidence="2" type="ORF">SAMN04487779_101059</name>
</gene>
<evidence type="ECO:0000313" key="3">
    <source>
        <dbReference type="Proteomes" id="UP000198925"/>
    </source>
</evidence>
<organism evidence="2 3">
    <name type="scientific">Belnapia rosea</name>
    <dbReference type="NCBI Taxonomy" id="938405"/>
    <lineage>
        <taxon>Bacteria</taxon>
        <taxon>Pseudomonadati</taxon>
        <taxon>Pseudomonadota</taxon>
        <taxon>Alphaproteobacteria</taxon>
        <taxon>Acetobacterales</taxon>
        <taxon>Roseomonadaceae</taxon>
        <taxon>Belnapia</taxon>
    </lineage>
</organism>
<dbReference type="Proteomes" id="UP000198925">
    <property type="component" value="Unassembled WGS sequence"/>
</dbReference>
<dbReference type="InterPro" id="IPR011051">
    <property type="entry name" value="RmlC_Cupin_sf"/>
</dbReference>
<feature type="domain" description="ChrR-like cupin" evidence="1">
    <location>
        <begin position="12"/>
        <end position="110"/>
    </location>
</feature>
<dbReference type="RefSeq" id="WP_176849627.1">
    <property type="nucleotide sequence ID" value="NZ_FMZX01000010.1"/>
</dbReference>
<sequence>MADSVRLAAADVAATPFVIPGAEGEFRIQVLNEDTARGVVTTIVHIPPGGRIPAHSHTKGAEMHYVLSGDLIDGGERLGPGAFLTHPAGMVHGPHESEGGAQVLTVQQWQSTDGDFDFHPA</sequence>
<dbReference type="InterPro" id="IPR014710">
    <property type="entry name" value="RmlC-like_jellyroll"/>
</dbReference>